<name>A0A0V0I3J7_SOLCH</name>
<dbReference type="AlphaFoldDB" id="A0A0V0I3J7"/>
<organism evidence="1">
    <name type="scientific">Solanum chacoense</name>
    <name type="common">Chaco potato</name>
    <dbReference type="NCBI Taxonomy" id="4108"/>
    <lineage>
        <taxon>Eukaryota</taxon>
        <taxon>Viridiplantae</taxon>
        <taxon>Streptophyta</taxon>
        <taxon>Embryophyta</taxon>
        <taxon>Tracheophyta</taxon>
        <taxon>Spermatophyta</taxon>
        <taxon>Magnoliopsida</taxon>
        <taxon>eudicotyledons</taxon>
        <taxon>Gunneridae</taxon>
        <taxon>Pentapetalae</taxon>
        <taxon>asterids</taxon>
        <taxon>lamiids</taxon>
        <taxon>Solanales</taxon>
        <taxon>Solanaceae</taxon>
        <taxon>Solanoideae</taxon>
        <taxon>Solaneae</taxon>
        <taxon>Solanum</taxon>
    </lineage>
</organism>
<accession>A0A0V0I3J7</accession>
<protein>
    <submittedName>
        <fullName evidence="1">Putative ovule protein</fullName>
    </submittedName>
</protein>
<evidence type="ECO:0000313" key="1">
    <source>
        <dbReference type="EMBL" id="JAP27213.1"/>
    </source>
</evidence>
<dbReference type="EMBL" id="GEDG01011405">
    <property type="protein sequence ID" value="JAP27213.1"/>
    <property type="molecule type" value="Transcribed_RNA"/>
</dbReference>
<reference evidence="1" key="1">
    <citation type="submission" date="2015-12" db="EMBL/GenBank/DDBJ databases">
        <title>Gene expression during late stages of embryo sac development: a critical building block for successful pollen-pistil interactions.</title>
        <authorList>
            <person name="Liu Y."/>
            <person name="Joly V."/>
            <person name="Sabar M."/>
            <person name="Matton D.P."/>
        </authorList>
    </citation>
    <scope>NUCLEOTIDE SEQUENCE</scope>
</reference>
<proteinExistence type="predicted"/>
<sequence length="82" mass="9250">MNFISILRKQRITSAIHQTIVVSLSKQTIHSCHIFCSKISDANFTSENSESEKEERLVDQGMVATRNNLSQRIESILIGESV</sequence>